<dbReference type="SMART" id="SM00732">
    <property type="entry name" value="YqgFc"/>
    <property type="match status" value="1"/>
</dbReference>
<keyword evidence="4" id="KW-0378">Hydrolase</keyword>
<feature type="compositionally biased region" description="Low complexity" evidence="5">
    <location>
        <begin position="80"/>
        <end position="93"/>
    </location>
</feature>
<feature type="region of interest" description="Disordered" evidence="5">
    <location>
        <begin position="69"/>
        <end position="104"/>
    </location>
</feature>
<reference evidence="7 8" key="1">
    <citation type="journal article" date="2023" name="ISME J.">
        <title>Thermophilic Dehalococcoidia with unusual traits shed light on an unexpected past.</title>
        <authorList>
            <person name="Palmer M."/>
            <person name="Covington J.K."/>
            <person name="Zhou E.M."/>
            <person name="Thomas S.C."/>
            <person name="Habib N."/>
            <person name="Seymour C.O."/>
            <person name="Lai D."/>
            <person name="Johnston J."/>
            <person name="Hashimi A."/>
            <person name="Jiao J.Y."/>
            <person name="Muok A.R."/>
            <person name="Liu L."/>
            <person name="Xian W.D."/>
            <person name="Zhi X.Y."/>
            <person name="Li M.M."/>
            <person name="Silva L.P."/>
            <person name="Bowen B.P."/>
            <person name="Louie K."/>
            <person name="Briegel A."/>
            <person name="Pett-Ridge J."/>
            <person name="Weber P.K."/>
            <person name="Tocheva E.I."/>
            <person name="Woyke T."/>
            <person name="Northen T.R."/>
            <person name="Mayali X."/>
            <person name="Li W.J."/>
            <person name="Hedlund B.P."/>
        </authorList>
    </citation>
    <scope>NUCLEOTIDE SEQUENCE [LARGE SCALE GENOMIC DNA]</scope>
    <source>
        <strain evidence="7 8">YIM 72310</strain>
    </source>
</reference>
<dbReference type="EMBL" id="CP115149">
    <property type="protein sequence ID" value="WBL36329.1"/>
    <property type="molecule type" value="Genomic_DNA"/>
</dbReference>
<dbReference type="InterPro" id="IPR012337">
    <property type="entry name" value="RNaseH-like_sf"/>
</dbReference>
<organism evidence="7 8">
    <name type="scientific">Tepidiforma flava</name>
    <dbReference type="NCBI Taxonomy" id="3004094"/>
    <lineage>
        <taxon>Bacteria</taxon>
        <taxon>Bacillati</taxon>
        <taxon>Chloroflexota</taxon>
        <taxon>Tepidiformia</taxon>
        <taxon>Tepidiformales</taxon>
        <taxon>Tepidiformaceae</taxon>
        <taxon>Tepidiforma</taxon>
    </lineage>
</organism>
<dbReference type="Pfam" id="PF03652">
    <property type="entry name" value="RuvX"/>
    <property type="match status" value="1"/>
</dbReference>
<dbReference type="InterPro" id="IPR006641">
    <property type="entry name" value="YqgF/RNaseH-like_dom"/>
</dbReference>
<evidence type="ECO:0000313" key="8">
    <source>
        <dbReference type="Proteomes" id="UP001212803"/>
    </source>
</evidence>
<accession>A0ABY7M760</accession>
<evidence type="ECO:0000259" key="6">
    <source>
        <dbReference type="SMART" id="SM00732"/>
    </source>
</evidence>
<gene>
    <name evidence="7" type="ORF">O0235_01750</name>
</gene>
<dbReference type="InterPro" id="IPR037027">
    <property type="entry name" value="YqgF/RNaseH-like_dom_sf"/>
</dbReference>
<feature type="domain" description="YqgF/RNase H-like" evidence="6">
    <location>
        <begin position="10"/>
        <end position="86"/>
    </location>
</feature>
<evidence type="ECO:0000256" key="2">
    <source>
        <dbReference type="ARBA" id="ARBA00022517"/>
    </source>
</evidence>
<evidence type="ECO:0000313" key="7">
    <source>
        <dbReference type="EMBL" id="WBL36329.1"/>
    </source>
</evidence>
<evidence type="ECO:0000256" key="5">
    <source>
        <dbReference type="SAM" id="MobiDB-lite"/>
    </source>
</evidence>
<feature type="compositionally biased region" description="Pro residues" evidence="5">
    <location>
        <begin position="94"/>
        <end position="104"/>
    </location>
</feature>
<proteinExistence type="predicted"/>
<keyword evidence="2" id="KW-0690">Ribosome biogenesis</keyword>
<dbReference type="SUPFAM" id="SSF53098">
    <property type="entry name" value="Ribonuclease H-like"/>
    <property type="match status" value="1"/>
</dbReference>
<evidence type="ECO:0000256" key="1">
    <source>
        <dbReference type="ARBA" id="ARBA00022490"/>
    </source>
</evidence>
<dbReference type="InterPro" id="IPR005227">
    <property type="entry name" value="YqgF"/>
</dbReference>
<name>A0ABY7M760_9CHLR</name>
<keyword evidence="3" id="KW-0540">Nuclease</keyword>
<protein>
    <submittedName>
        <fullName evidence="7">RuvX/YqgF family protein</fullName>
    </submittedName>
</protein>
<sequence length="104" mass="10611">MNEPLRPAPARLLALDPGEARIGVAVSDELGMLAHPRPAIPGRDRAAALRAIAAIVAAEGIREIVVGLPLSLSGERGPQRAPSKRSSPTSARPSPCPSAPPTSG</sequence>
<evidence type="ECO:0000256" key="3">
    <source>
        <dbReference type="ARBA" id="ARBA00022722"/>
    </source>
</evidence>
<dbReference type="Gene3D" id="3.30.420.140">
    <property type="entry name" value="YqgF/RNase H-like domain"/>
    <property type="match status" value="1"/>
</dbReference>
<keyword evidence="8" id="KW-1185">Reference proteome</keyword>
<keyword evidence="1" id="KW-0963">Cytoplasm</keyword>
<dbReference type="Proteomes" id="UP001212803">
    <property type="component" value="Chromosome"/>
</dbReference>
<evidence type="ECO:0000256" key="4">
    <source>
        <dbReference type="ARBA" id="ARBA00022801"/>
    </source>
</evidence>